<feature type="transmembrane region" description="Helical" evidence="1">
    <location>
        <begin position="6"/>
        <end position="27"/>
    </location>
</feature>
<feature type="transmembrane region" description="Helical" evidence="1">
    <location>
        <begin position="131"/>
        <end position="151"/>
    </location>
</feature>
<keyword evidence="3" id="KW-1185">Reference proteome</keyword>
<comment type="caution">
    <text evidence="2">The sequence shown here is derived from an EMBL/GenBank/DDBJ whole genome shotgun (WGS) entry which is preliminary data.</text>
</comment>
<protein>
    <submittedName>
        <fullName evidence="2">Uncharacterized protein</fullName>
    </submittedName>
</protein>
<evidence type="ECO:0000256" key="1">
    <source>
        <dbReference type="SAM" id="Phobius"/>
    </source>
</evidence>
<keyword evidence="1" id="KW-1133">Transmembrane helix</keyword>
<proteinExistence type="predicted"/>
<sequence>MESIPINDVFAMAIAALAVIITLIKLFHSHFTFEKQHHCEKKNRLLDLASQWDNQYPSNHVDVGLMRNALYDFCNHRKVCFMMTIVCLNRPDSEQAIESLKHAGHLFIYHPKSKSIIRISSNKTLDIIKSTLIFTYYLVSIVSLWFLMFFKPESITLNTSNEIYAYTALLMILLIMTVHSFFELGRAGKKNRSIRYLRKMLDK</sequence>
<dbReference type="RefSeq" id="WP_088701407.1">
    <property type="nucleotide sequence ID" value="NZ_JPUA01000037.1"/>
</dbReference>
<dbReference type="EMBL" id="JPUA01000037">
    <property type="protein sequence ID" value="OWV28107.1"/>
    <property type="molecule type" value="Genomic_DNA"/>
</dbReference>
<dbReference type="Proteomes" id="UP000197334">
    <property type="component" value="Unassembled WGS sequence"/>
</dbReference>
<evidence type="ECO:0000313" key="3">
    <source>
        <dbReference type="Proteomes" id="UP000197334"/>
    </source>
</evidence>
<reference evidence="2 3" key="1">
    <citation type="submission" date="2014-08" db="EMBL/GenBank/DDBJ databases">
        <title>Draft genome sequence of a novel L-asparaginase producing marine bacterium, Halomonas campaniensis.</title>
        <authorList>
            <person name="Sundarakrishnan B."/>
            <person name="Moushumi Priya A."/>
            <person name="Raman G."/>
            <person name="Sakthivel N."/>
            <person name="Park S."/>
            <person name="Jayachandran S."/>
        </authorList>
    </citation>
    <scope>NUCLEOTIDE SEQUENCE [LARGE SCALE GENOMIC DNA]</scope>
    <source>
        <strain evidence="2 3">SK03</strain>
    </source>
</reference>
<gene>
    <name evidence="2" type="ORF">JI62_17330</name>
</gene>
<feature type="transmembrane region" description="Helical" evidence="1">
    <location>
        <begin position="163"/>
        <end position="182"/>
    </location>
</feature>
<organism evidence="2 3">
    <name type="scientific">Halomonas campaniensis</name>
    <dbReference type="NCBI Taxonomy" id="213554"/>
    <lineage>
        <taxon>Bacteria</taxon>
        <taxon>Pseudomonadati</taxon>
        <taxon>Pseudomonadota</taxon>
        <taxon>Gammaproteobacteria</taxon>
        <taxon>Oceanospirillales</taxon>
        <taxon>Halomonadaceae</taxon>
        <taxon>Halomonas</taxon>
    </lineage>
</organism>
<dbReference type="AlphaFoldDB" id="A0A246RVW4"/>
<name>A0A246RVW4_9GAMM</name>
<evidence type="ECO:0000313" key="2">
    <source>
        <dbReference type="EMBL" id="OWV28107.1"/>
    </source>
</evidence>
<keyword evidence="1" id="KW-0472">Membrane</keyword>
<accession>A0A246RVW4</accession>
<keyword evidence="1" id="KW-0812">Transmembrane</keyword>